<dbReference type="EMBL" id="CP059572">
    <property type="protein sequence ID" value="QXJ25857.1"/>
    <property type="molecule type" value="Genomic_DNA"/>
</dbReference>
<name>A0ABX8R7X1_9ACTN</name>
<dbReference type="RefSeq" id="WP_231332074.1">
    <property type="nucleotide sequence ID" value="NZ_CP059572.1"/>
</dbReference>
<gene>
    <name evidence="1" type="ORF">AGRA3207_007421</name>
</gene>
<dbReference type="Proteomes" id="UP001049518">
    <property type="component" value="Chromosome"/>
</dbReference>
<evidence type="ECO:0000313" key="2">
    <source>
        <dbReference type="Proteomes" id="UP001049518"/>
    </source>
</evidence>
<dbReference type="Gene3D" id="1.20.58.760">
    <property type="entry name" value="Peptidase M41"/>
    <property type="match status" value="1"/>
</dbReference>
<reference evidence="1" key="1">
    <citation type="submission" date="2020-07" db="EMBL/GenBank/DDBJ databases">
        <authorList>
            <person name="Tarantini F.S."/>
            <person name="Hong K.W."/>
            <person name="Chan K.G."/>
        </authorList>
    </citation>
    <scope>NUCLEOTIDE SEQUENCE</scope>
    <source>
        <strain evidence="1">32-07</strain>
    </source>
</reference>
<proteinExistence type="predicted"/>
<accession>A0ABX8R7X1</accession>
<sequence>MTTSQYRTIITEQLPITAHHEAAHAVMYWHKGLSFRYVTIRSTHNVGQVALRRPRRTRAWDLAAIAAAGPIAELRYLGRTVTDEQIIEEIEDAVALVDDEGGEWASGDYVAYGRALPPGQWVPTWRGTELMVTGILWPAILAVAGTLLSSPRALTYREVSELADTALS</sequence>
<evidence type="ECO:0000313" key="1">
    <source>
        <dbReference type="EMBL" id="QXJ25857.1"/>
    </source>
</evidence>
<keyword evidence="2" id="KW-1185">Reference proteome</keyword>
<dbReference type="SUPFAM" id="SSF140990">
    <property type="entry name" value="FtsH protease domain-like"/>
    <property type="match status" value="1"/>
</dbReference>
<dbReference type="InterPro" id="IPR037219">
    <property type="entry name" value="Peptidase_M41-like"/>
</dbReference>
<protein>
    <submittedName>
        <fullName evidence="1">Uncharacterized protein</fullName>
    </submittedName>
</protein>
<organism evidence="1 2">
    <name type="scientific">Actinomadura graeca</name>
    <dbReference type="NCBI Taxonomy" id="2750812"/>
    <lineage>
        <taxon>Bacteria</taxon>
        <taxon>Bacillati</taxon>
        <taxon>Actinomycetota</taxon>
        <taxon>Actinomycetes</taxon>
        <taxon>Streptosporangiales</taxon>
        <taxon>Thermomonosporaceae</taxon>
        <taxon>Actinomadura</taxon>
    </lineage>
</organism>